<dbReference type="Pfam" id="PF24552">
    <property type="entry name" value="Defensin"/>
    <property type="match status" value="1"/>
</dbReference>
<feature type="signal peptide" evidence="6">
    <location>
        <begin position="1"/>
        <end position="28"/>
    </location>
</feature>
<reference evidence="9" key="2">
    <citation type="submission" date="2025-08" db="UniProtKB">
        <authorList>
            <consortium name="RefSeq"/>
        </authorList>
    </citation>
    <scope>IDENTIFICATION</scope>
    <source>
        <tissue evidence="9">Leaf</tissue>
    </source>
</reference>
<dbReference type="RefSeq" id="XP_056849864.1">
    <property type="nucleotide sequence ID" value="XM_056993884.1"/>
</dbReference>
<proteinExistence type="inferred from homology"/>
<protein>
    <submittedName>
        <fullName evidence="9">Defensin-like protein 71</fullName>
    </submittedName>
</protein>
<reference evidence="8" key="1">
    <citation type="journal article" date="2019" name="Database">
        <title>The radish genome database (RadishGD): an integrated information resource for radish genomics.</title>
        <authorList>
            <person name="Yu H.J."/>
            <person name="Baek S."/>
            <person name="Lee Y.J."/>
            <person name="Cho A."/>
            <person name="Mun J.H."/>
        </authorList>
    </citation>
    <scope>NUCLEOTIDE SEQUENCE [LARGE SCALE GENOMIC DNA]</scope>
    <source>
        <strain evidence="8">cv. WK10039</strain>
    </source>
</reference>
<gene>
    <name evidence="9" type="primary">LOC130499626</name>
</gene>
<feature type="chain" id="PRO_5040904603" evidence="6">
    <location>
        <begin position="29"/>
        <end position="81"/>
    </location>
</feature>
<dbReference type="Proteomes" id="UP000504610">
    <property type="component" value="Chromosome 9"/>
</dbReference>
<sequence>MNIRKTFVIFFLVVVLATSLLSNSNVLASPVINNRVGYTHCIQICTSYWADQGCRAECRKRGYSEGACIGHAPRFDCCCKK</sequence>
<dbReference type="KEGG" id="rsz:130499626"/>
<evidence type="ECO:0000256" key="2">
    <source>
        <dbReference type="ARBA" id="ARBA00022529"/>
    </source>
</evidence>
<evidence type="ECO:0000259" key="7">
    <source>
        <dbReference type="Pfam" id="PF24552"/>
    </source>
</evidence>
<feature type="domain" description="Defensin-like" evidence="7">
    <location>
        <begin position="38"/>
        <end position="81"/>
    </location>
</feature>
<comment type="similarity">
    <text evidence="1">Belongs to the DEFL family.</text>
</comment>
<dbReference type="InterPro" id="IPR056373">
    <property type="entry name" value="Defensin-like_dom"/>
</dbReference>
<evidence type="ECO:0000256" key="4">
    <source>
        <dbReference type="ARBA" id="ARBA00022821"/>
    </source>
</evidence>
<dbReference type="GO" id="GO:0031640">
    <property type="term" value="P:killing of cells of another organism"/>
    <property type="evidence" value="ECO:0007669"/>
    <property type="project" value="UniProtKB-KW"/>
</dbReference>
<keyword evidence="4" id="KW-0611">Plant defense</keyword>
<evidence type="ECO:0000256" key="5">
    <source>
        <dbReference type="ARBA" id="ARBA00023157"/>
    </source>
</evidence>
<keyword evidence="3" id="KW-0295">Fungicide</keyword>
<evidence type="ECO:0000313" key="8">
    <source>
        <dbReference type="Proteomes" id="UP000504610"/>
    </source>
</evidence>
<evidence type="ECO:0000256" key="1">
    <source>
        <dbReference type="ARBA" id="ARBA00006722"/>
    </source>
</evidence>
<evidence type="ECO:0000256" key="6">
    <source>
        <dbReference type="SAM" id="SignalP"/>
    </source>
</evidence>
<keyword evidence="6" id="KW-0732">Signal</keyword>
<dbReference type="GeneID" id="130499626"/>
<keyword evidence="2" id="KW-0929">Antimicrobial</keyword>
<dbReference type="GO" id="GO:0050832">
    <property type="term" value="P:defense response to fungus"/>
    <property type="evidence" value="ECO:0007669"/>
    <property type="project" value="UniProtKB-KW"/>
</dbReference>
<evidence type="ECO:0000256" key="3">
    <source>
        <dbReference type="ARBA" id="ARBA00022577"/>
    </source>
</evidence>
<organism evidence="8 9">
    <name type="scientific">Raphanus sativus</name>
    <name type="common">Radish</name>
    <name type="synonym">Raphanus raphanistrum var. sativus</name>
    <dbReference type="NCBI Taxonomy" id="3726"/>
    <lineage>
        <taxon>Eukaryota</taxon>
        <taxon>Viridiplantae</taxon>
        <taxon>Streptophyta</taxon>
        <taxon>Embryophyta</taxon>
        <taxon>Tracheophyta</taxon>
        <taxon>Spermatophyta</taxon>
        <taxon>Magnoliopsida</taxon>
        <taxon>eudicotyledons</taxon>
        <taxon>Gunneridae</taxon>
        <taxon>Pentapetalae</taxon>
        <taxon>rosids</taxon>
        <taxon>malvids</taxon>
        <taxon>Brassicales</taxon>
        <taxon>Brassicaceae</taxon>
        <taxon>Brassiceae</taxon>
        <taxon>Raphanus</taxon>
    </lineage>
</organism>
<dbReference type="OrthoDB" id="1104770at2759"/>
<dbReference type="AlphaFoldDB" id="A0A9W3CEE5"/>
<name>A0A9W3CEE5_RAPSA</name>
<keyword evidence="5" id="KW-1015">Disulfide bond</keyword>
<accession>A0A9W3CEE5</accession>
<keyword evidence="8" id="KW-1185">Reference proteome</keyword>
<evidence type="ECO:0000313" key="9">
    <source>
        <dbReference type="RefSeq" id="XP_056849864.1"/>
    </source>
</evidence>